<feature type="signal peptide" evidence="4">
    <location>
        <begin position="1"/>
        <end position="22"/>
    </location>
</feature>
<feature type="chain" id="PRO_5044012114" description="Phytocyanin domain-containing protein" evidence="4">
    <location>
        <begin position="23"/>
        <end position="178"/>
    </location>
</feature>
<organism evidence="6 7">
    <name type="scientific">Aristolochia fimbriata</name>
    <name type="common">White veined hardy Dutchman's pipe vine</name>
    <dbReference type="NCBI Taxonomy" id="158543"/>
    <lineage>
        <taxon>Eukaryota</taxon>
        <taxon>Viridiplantae</taxon>
        <taxon>Streptophyta</taxon>
        <taxon>Embryophyta</taxon>
        <taxon>Tracheophyta</taxon>
        <taxon>Spermatophyta</taxon>
        <taxon>Magnoliopsida</taxon>
        <taxon>Magnoliidae</taxon>
        <taxon>Piperales</taxon>
        <taxon>Aristolochiaceae</taxon>
        <taxon>Aristolochia</taxon>
    </lineage>
</organism>
<dbReference type="PANTHER" id="PTHR33021:SF489">
    <property type="entry name" value="BASIC BLUE PROTEIN-LIKE"/>
    <property type="match status" value="1"/>
</dbReference>
<dbReference type="SUPFAM" id="SSF49503">
    <property type="entry name" value="Cupredoxins"/>
    <property type="match status" value="1"/>
</dbReference>
<dbReference type="EMBL" id="JAINDJ010000005">
    <property type="protein sequence ID" value="KAG9447901.1"/>
    <property type="molecule type" value="Genomic_DNA"/>
</dbReference>
<dbReference type="PANTHER" id="PTHR33021">
    <property type="entry name" value="BLUE COPPER PROTEIN"/>
    <property type="match status" value="1"/>
</dbReference>
<evidence type="ECO:0000256" key="4">
    <source>
        <dbReference type="SAM" id="SignalP"/>
    </source>
</evidence>
<proteinExistence type="predicted"/>
<evidence type="ECO:0000256" key="2">
    <source>
        <dbReference type="ARBA" id="ARBA00023180"/>
    </source>
</evidence>
<keyword evidence="4" id="KW-0732">Signal</keyword>
<evidence type="ECO:0000313" key="7">
    <source>
        <dbReference type="Proteomes" id="UP000825729"/>
    </source>
</evidence>
<dbReference type="GO" id="GO:0005886">
    <property type="term" value="C:plasma membrane"/>
    <property type="evidence" value="ECO:0007669"/>
    <property type="project" value="TreeGrafter"/>
</dbReference>
<feature type="region of interest" description="Disordered" evidence="3">
    <location>
        <begin position="126"/>
        <end position="150"/>
    </location>
</feature>
<keyword evidence="1" id="KW-0479">Metal-binding</keyword>
<dbReference type="InterPro" id="IPR039391">
    <property type="entry name" value="Phytocyanin-like"/>
</dbReference>
<dbReference type="AlphaFoldDB" id="A0AAV7EJN6"/>
<accession>A0AAV7EJN6</accession>
<dbReference type="Pfam" id="PF02298">
    <property type="entry name" value="Cu_bind_like"/>
    <property type="match status" value="1"/>
</dbReference>
<protein>
    <recommendedName>
        <fullName evidence="5">Phytocyanin domain-containing protein</fullName>
    </recommendedName>
</protein>
<reference evidence="6 7" key="1">
    <citation type="submission" date="2021-07" db="EMBL/GenBank/DDBJ databases">
        <title>The Aristolochia fimbriata genome: insights into angiosperm evolution, floral development and chemical biosynthesis.</title>
        <authorList>
            <person name="Jiao Y."/>
        </authorList>
    </citation>
    <scope>NUCLEOTIDE SEQUENCE [LARGE SCALE GENOMIC DNA]</scope>
    <source>
        <strain evidence="6">IBCAS-2021</strain>
        <tissue evidence="6">Leaf</tissue>
    </source>
</reference>
<dbReference type="Gene3D" id="2.60.40.420">
    <property type="entry name" value="Cupredoxins - blue copper proteins"/>
    <property type="match status" value="1"/>
</dbReference>
<dbReference type="CDD" id="cd04216">
    <property type="entry name" value="Phytocyanin"/>
    <property type="match status" value="1"/>
</dbReference>
<gene>
    <name evidence="6" type="ORF">H6P81_014029</name>
</gene>
<dbReference type="FunFam" id="2.60.40.420:FF:000003">
    <property type="entry name" value="Blue copper"/>
    <property type="match status" value="1"/>
</dbReference>
<evidence type="ECO:0000259" key="5">
    <source>
        <dbReference type="PROSITE" id="PS51485"/>
    </source>
</evidence>
<dbReference type="GO" id="GO:0046872">
    <property type="term" value="F:metal ion binding"/>
    <property type="evidence" value="ECO:0007669"/>
    <property type="project" value="UniProtKB-KW"/>
</dbReference>
<dbReference type="PROSITE" id="PS51485">
    <property type="entry name" value="PHYTOCYANIN"/>
    <property type="match status" value="1"/>
</dbReference>
<keyword evidence="7" id="KW-1185">Reference proteome</keyword>
<comment type="caution">
    <text evidence="6">The sequence shown here is derived from an EMBL/GenBank/DDBJ whole genome shotgun (WGS) entry which is preliminary data.</text>
</comment>
<dbReference type="InterPro" id="IPR003245">
    <property type="entry name" value="Phytocyanin_dom"/>
</dbReference>
<sequence>MKLVVALVAVLLVFVDPQVALAAQHVVGGSQGWDTSADLGSWASGQTFKVGDRLVFKYTAGFHSVVELPSEKGYEKCDMSGALDSMNGGTSVVKLDKPGTRYFTCGTLGHCDQGMKVKIKVVSADESASPKSPSTDSVASSTPASGSTSTSSATVACARAASSVLVPLIMAIGWFPMV</sequence>
<keyword evidence="2" id="KW-0325">Glycoprotein</keyword>
<evidence type="ECO:0000313" key="6">
    <source>
        <dbReference type="EMBL" id="KAG9447901.1"/>
    </source>
</evidence>
<evidence type="ECO:0000256" key="1">
    <source>
        <dbReference type="ARBA" id="ARBA00022723"/>
    </source>
</evidence>
<dbReference type="Proteomes" id="UP000825729">
    <property type="component" value="Unassembled WGS sequence"/>
</dbReference>
<dbReference type="InterPro" id="IPR008972">
    <property type="entry name" value="Cupredoxin"/>
</dbReference>
<evidence type="ECO:0000256" key="3">
    <source>
        <dbReference type="SAM" id="MobiDB-lite"/>
    </source>
</evidence>
<name>A0AAV7EJN6_ARIFI</name>
<dbReference type="GO" id="GO:0009055">
    <property type="term" value="F:electron transfer activity"/>
    <property type="evidence" value="ECO:0007669"/>
    <property type="project" value="InterPro"/>
</dbReference>
<feature type="domain" description="Phytocyanin" evidence="5">
    <location>
        <begin position="23"/>
        <end position="123"/>
    </location>
</feature>
<feature type="compositionally biased region" description="Low complexity" evidence="3">
    <location>
        <begin position="137"/>
        <end position="150"/>
    </location>
</feature>